<dbReference type="PROSITE" id="PS50011">
    <property type="entry name" value="PROTEIN_KINASE_DOM"/>
    <property type="match status" value="1"/>
</dbReference>
<dbReference type="InterPro" id="IPR008271">
    <property type="entry name" value="Ser/Thr_kinase_AS"/>
</dbReference>
<dbReference type="InterPro" id="IPR011009">
    <property type="entry name" value="Kinase-like_dom_sf"/>
</dbReference>
<keyword evidence="5 13" id="KW-0418">Kinase</keyword>
<comment type="subunit">
    <text evidence="7">May form a complex composed of at least the catalytic subunit CRK2 and a cyclin.</text>
</comment>
<dbReference type="GO" id="GO:0032968">
    <property type="term" value="P:positive regulation of transcription elongation by RNA polymerase II"/>
    <property type="evidence" value="ECO:0007669"/>
    <property type="project" value="TreeGrafter"/>
</dbReference>
<evidence type="ECO:0000256" key="6">
    <source>
        <dbReference type="ARBA" id="ARBA00022840"/>
    </source>
</evidence>
<keyword evidence="4 11" id="KW-0547">Nucleotide-binding</keyword>
<evidence type="ECO:0000256" key="7">
    <source>
        <dbReference type="ARBA" id="ARBA00038543"/>
    </source>
</evidence>
<keyword evidence="2" id="KW-0723">Serine/threonine-protein kinase</keyword>
<dbReference type="Gene3D" id="3.30.200.20">
    <property type="entry name" value="Phosphorylase Kinase, domain 1"/>
    <property type="match status" value="1"/>
</dbReference>
<evidence type="ECO:0000256" key="10">
    <source>
        <dbReference type="ARBA" id="ARBA00042858"/>
    </source>
</evidence>
<dbReference type="SUPFAM" id="SSF56112">
    <property type="entry name" value="Protein kinase-like (PK-like)"/>
    <property type="match status" value="1"/>
</dbReference>
<dbReference type="Proteomes" id="UP000031512">
    <property type="component" value="Unassembled WGS sequence"/>
</dbReference>
<evidence type="ECO:0000313" key="13">
    <source>
        <dbReference type="EMBL" id="EKX72336.1"/>
    </source>
</evidence>
<dbReference type="Pfam" id="PF00069">
    <property type="entry name" value="Pkinase"/>
    <property type="match status" value="1"/>
</dbReference>
<dbReference type="VEuPathDB" id="PiroplasmaDB:BEWA_048030"/>
<comment type="caution">
    <text evidence="13">The sequence shown here is derived from an EMBL/GenBank/DDBJ whole genome shotgun (WGS) entry which is preliminary data.</text>
</comment>
<dbReference type="RefSeq" id="XP_004831788.1">
    <property type="nucleotide sequence ID" value="XM_004831731.1"/>
</dbReference>
<dbReference type="AlphaFoldDB" id="L1LAJ5"/>
<evidence type="ECO:0000256" key="4">
    <source>
        <dbReference type="ARBA" id="ARBA00022741"/>
    </source>
</evidence>
<feature type="binding site" evidence="11">
    <location>
        <position position="216"/>
    </location>
    <ligand>
        <name>ATP</name>
        <dbReference type="ChEBI" id="CHEBI:30616"/>
    </ligand>
</feature>
<evidence type="ECO:0000256" key="3">
    <source>
        <dbReference type="ARBA" id="ARBA00022679"/>
    </source>
</evidence>
<evidence type="ECO:0000256" key="9">
    <source>
        <dbReference type="ARBA" id="ARBA00041902"/>
    </source>
</evidence>
<reference evidence="13 14" key="1">
    <citation type="journal article" date="2012" name="BMC Genomics">
        <title>Comparative genomic analysis and phylogenetic position of Theileria equi.</title>
        <authorList>
            <person name="Kappmeyer L.S."/>
            <person name="Thiagarajan M."/>
            <person name="Herndon D.R."/>
            <person name="Ramsay J.D."/>
            <person name="Caler E."/>
            <person name="Djikeng A."/>
            <person name="Gillespie J.J."/>
            <person name="Lau A.O."/>
            <person name="Roalson E.H."/>
            <person name="Silva J.C."/>
            <person name="Silva M.G."/>
            <person name="Suarez C.E."/>
            <person name="Ueti M.W."/>
            <person name="Nene V.M."/>
            <person name="Mealey R.H."/>
            <person name="Knowles D.P."/>
            <person name="Brayton K.A."/>
        </authorList>
    </citation>
    <scope>NUCLEOTIDE SEQUENCE [LARGE SCALE GENOMIC DNA]</scope>
    <source>
        <strain evidence="13 14">WA</strain>
    </source>
</reference>
<name>L1LAJ5_THEEQ</name>
<proteinExistence type="inferred from homology"/>
<keyword evidence="14" id="KW-1185">Reference proteome</keyword>
<evidence type="ECO:0000313" key="14">
    <source>
        <dbReference type="Proteomes" id="UP000031512"/>
    </source>
</evidence>
<evidence type="ECO:0000256" key="2">
    <source>
        <dbReference type="ARBA" id="ARBA00022527"/>
    </source>
</evidence>
<dbReference type="GeneID" id="15805211"/>
<keyword evidence="6 11" id="KW-0067">ATP-binding</keyword>
<dbReference type="GO" id="GO:0000307">
    <property type="term" value="C:cyclin-dependent protein kinase holoenzyme complex"/>
    <property type="evidence" value="ECO:0007669"/>
    <property type="project" value="TreeGrafter"/>
</dbReference>
<dbReference type="EMBL" id="ACOU01000007">
    <property type="protein sequence ID" value="EKX72336.1"/>
    <property type="molecule type" value="Genomic_DNA"/>
</dbReference>
<dbReference type="GO" id="GO:0008353">
    <property type="term" value="F:RNA polymerase II CTD heptapeptide repeat kinase activity"/>
    <property type="evidence" value="ECO:0007669"/>
    <property type="project" value="TreeGrafter"/>
</dbReference>
<dbReference type="PROSITE" id="PS00107">
    <property type="entry name" value="PROTEIN_KINASE_ATP"/>
    <property type="match status" value="1"/>
</dbReference>
<dbReference type="InterPro" id="IPR000719">
    <property type="entry name" value="Prot_kinase_dom"/>
</dbReference>
<dbReference type="PANTHER" id="PTHR24056">
    <property type="entry name" value="CELL DIVISION PROTEIN KINASE"/>
    <property type="match status" value="1"/>
</dbReference>
<dbReference type="OrthoDB" id="387075at2759"/>
<organism evidence="13 14">
    <name type="scientific">Theileria equi strain WA</name>
    <dbReference type="NCBI Taxonomy" id="1537102"/>
    <lineage>
        <taxon>Eukaryota</taxon>
        <taxon>Sar</taxon>
        <taxon>Alveolata</taxon>
        <taxon>Apicomplexa</taxon>
        <taxon>Aconoidasida</taxon>
        <taxon>Piroplasmida</taxon>
        <taxon>Theileriidae</taxon>
        <taxon>Theileria</taxon>
    </lineage>
</organism>
<comment type="similarity">
    <text evidence="1">Belongs to the protein kinase superfamily. CMGC Ser/Thr protein kinase family. CDC2/CDKX subfamily.</text>
</comment>
<feature type="domain" description="Protein kinase" evidence="12">
    <location>
        <begin position="187"/>
        <end position="529"/>
    </location>
</feature>
<dbReference type="PROSITE" id="PS00108">
    <property type="entry name" value="PROTEIN_KINASE_ST"/>
    <property type="match status" value="1"/>
</dbReference>
<keyword evidence="3 13" id="KW-0808">Transferase</keyword>
<dbReference type="KEGG" id="beq:BEWA_048030"/>
<dbReference type="InterPro" id="IPR050108">
    <property type="entry name" value="CDK"/>
</dbReference>
<dbReference type="GO" id="GO:0005524">
    <property type="term" value="F:ATP binding"/>
    <property type="evidence" value="ECO:0007669"/>
    <property type="project" value="UniProtKB-UniRule"/>
</dbReference>
<gene>
    <name evidence="13" type="ORF">BEWA_048030</name>
</gene>
<dbReference type="FunFam" id="1.10.510.10:FF:000624">
    <property type="entry name" value="Mitogen-activated protein kinase"/>
    <property type="match status" value="1"/>
</dbReference>
<dbReference type="SMART" id="SM00220">
    <property type="entry name" value="S_TKc"/>
    <property type="match status" value="1"/>
</dbReference>
<evidence type="ECO:0000256" key="5">
    <source>
        <dbReference type="ARBA" id="ARBA00022777"/>
    </source>
</evidence>
<dbReference type="InterPro" id="IPR017441">
    <property type="entry name" value="Protein_kinase_ATP_BS"/>
</dbReference>
<evidence type="ECO:0000256" key="11">
    <source>
        <dbReference type="PROSITE-ProRule" id="PRU10141"/>
    </source>
</evidence>
<dbReference type="eggNOG" id="KOG0594">
    <property type="taxonomic scope" value="Eukaryota"/>
</dbReference>
<dbReference type="GO" id="GO:0005634">
    <property type="term" value="C:nucleus"/>
    <property type="evidence" value="ECO:0007669"/>
    <property type="project" value="TreeGrafter"/>
</dbReference>
<evidence type="ECO:0000256" key="8">
    <source>
        <dbReference type="ARBA" id="ARBA00039612"/>
    </source>
</evidence>
<protein>
    <recommendedName>
        <fullName evidence="8">Cyclin-dependent kinase 2 homolog</fullName>
    </recommendedName>
    <alternativeName>
        <fullName evidence="9">Cell division control protein 2 homolog</fullName>
    </alternativeName>
    <alternativeName>
        <fullName evidence="10">cdc2-related kinase 2</fullName>
    </alternativeName>
</protein>
<dbReference type="STRING" id="1537102.L1LAJ5"/>
<dbReference type="PANTHER" id="PTHR24056:SF546">
    <property type="entry name" value="CYCLIN-DEPENDENT KINASE 12"/>
    <property type="match status" value="1"/>
</dbReference>
<accession>L1LAJ5</accession>
<dbReference type="Gene3D" id="1.10.510.10">
    <property type="entry name" value="Transferase(Phosphotransferase) domain 1"/>
    <property type="match status" value="1"/>
</dbReference>
<evidence type="ECO:0000256" key="1">
    <source>
        <dbReference type="ARBA" id="ARBA00006485"/>
    </source>
</evidence>
<sequence length="583" mass="66451">MYVCYSGGGRPLRLKSQLKSQIILEKIKKYHIQQVIHRISQNVDSLLAGLDDEALSTLKNKLEDAPRSRGELLALMEDSEYVSKLLGLLEGIQGGKDVVSDIKRDWELIINLSTEDYVSASKSDLETIKPVISHYRRCAKRSLEEGTEMSIDLPEKLDVDQPSDEASAVPMELRDLEDRYRVRLQNFVKIHQVGQGAYGDVWLAEDIVNKIPVALKKLKLSENREGFPKNAIREILLLNTLKHKNIVNLLGIAYSTNTRRSRTPKSDEIIMDGETLKKDDEIKRKDETKKQKADQSETYNVWMVFEYLPLDLSGYIEALKEKNKHQGFILSLPEIKSIMFQILQALAYIHKQSIVHRDLKTANILMNLDGQVKIADFGLARQMPYLPSGLTNRVVTLWYRSPELLLGDVQYSYSVDIWSVGCILCELVAGSHLFAADKEYTILRLIAEHLGIPNEATMRYFRALPLYSDIHSNPLHPDKIGSIPSRAAEFESTFRTKLGSAGYDLLRKLLDYNPTTRISAESALRHPFFKETSIHAVDRSIKVAHSFMKRKQGGHGARKKDYVKYAKIGNIREIKRKQAMKKL</sequence>
<evidence type="ECO:0000259" key="12">
    <source>
        <dbReference type="PROSITE" id="PS50011"/>
    </source>
</evidence>